<protein>
    <recommendedName>
        <fullName evidence="4">MFS transporter</fullName>
    </recommendedName>
</protein>
<dbReference type="InterPro" id="IPR036259">
    <property type="entry name" value="MFS_trans_sf"/>
</dbReference>
<keyword evidence="3" id="KW-1185">Reference proteome</keyword>
<feature type="transmembrane region" description="Helical" evidence="1">
    <location>
        <begin position="138"/>
        <end position="161"/>
    </location>
</feature>
<dbReference type="Proteomes" id="UP001500416">
    <property type="component" value="Unassembled WGS sequence"/>
</dbReference>
<gene>
    <name evidence="2" type="ORF">GCM10010492_05010</name>
</gene>
<feature type="transmembrane region" description="Helical" evidence="1">
    <location>
        <begin position="68"/>
        <end position="89"/>
    </location>
</feature>
<dbReference type="EMBL" id="BAAABU010000001">
    <property type="protein sequence ID" value="GAA0210197.1"/>
    <property type="molecule type" value="Genomic_DNA"/>
</dbReference>
<evidence type="ECO:0000256" key="1">
    <source>
        <dbReference type="SAM" id="Phobius"/>
    </source>
</evidence>
<sequence>MSAGLARFADEMVGVSVVLLVLARTGSSVLAGAAVAAYTIPSVLSGPLLGAWLDRTRRPVPALAGNQFVLAAVACGLVAVSGVLVAVWGPTLTSVITARQVYTPAALLGQVSTTGASLKLDGFAIGAAVGGVLVVRTGATTVILLVAAVHLVAAGLGSLAARPSRALRVTP</sequence>
<dbReference type="Gene3D" id="1.20.1250.20">
    <property type="entry name" value="MFS general substrate transporter like domains"/>
    <property type="match status" value="1"/>
</dbReference>
<evidence type="ECO:0000313" key="3">
    <source>
        <dbReference type="Proteomes" id="UP001500416"/>
    </source>
</evidence>
<proteinExistence type="predicted"/>
<dbReference type="RefSeq" id="WP_343931912.1">
    <property type="nucleotide sequence ID" value="NZ_BAAABU010000001.1"/>
</dbReference>
<name>A0ABN0T2A2_9PSEU</name>
<keyword evidence="1" id="KW-1133">Transmembrane helix</keyword>
<evidence type="ECO:0000313" key="2">
    <source>
        <dbReference type="EMBL" id="GAA0210197.1"/>
    </source>
</evidence>
<comment type="caution">
    <text evidence="2">The sequence shown here is derived from an EMBL/GenBank/DDBJ whole genome shotgun (WGS) entry which is preliminary data.</text>
</comment>
<dbReference type="SUPFAM" id="SSF103473">
    <property type="entry name" value="MFS general substrate transporter"/>
    <property type="match status" value="1"/>
</dbReference>
<keyword evidence="1" id="KW-0812">Transmembrane</keyword>
<evidence type="ECO:0008006" key="4">
    <source>
        <dbReference type="Google" id="ProtNLM"/>
    </source>
</evidence>
<accession>A0ABN0T2A2</accession>
<reference evidence="2 3" key="1">
    <citation type="journal article" date="2019" name="Int. J. Syst. Evol. Microbiol.">
        <title>The Global Catalogue of Microorganisms (GCM) 10K type strain sequencing project: providing services to taxonomists for standard genome sequencing and annotation.</title>
        <authorList>
            <consortium name="The Broad Institute Genomics Platform"/>
            <consortium name="The Broad Institute Genome Sequencing Center for Infectious Disease"/>
            <person name="Wu L."/>
            <person name="Ma J."/>
        </authorList>
    </citation>
    <scope>NUCLEOTIDE SEQUENCE [LARGE SCALE GENOMIC DNA]</scope>
    <source>
        <strain evidence="2 3">JCM 3380</strain>
    </source>
</reference>
<organism evidence="2 3">
    <name type="scientific">Saccharothrix mutabilis subsp. mutabilis</name>
    <dbReference type="NCBI Taxonomy" id="66855"/>
    <lineage>
        <taxon>Bacteria</taxon>
        <taxon>Bacillati</taxon>
        <taxon>Actinomycetota</taxon>
        <taxon>Actinomycetes</taxon>
        <taxon>Pseudonocardiales</taxon>
        <taxon>Pseudonocardiaceae</taxon>
        <taxon>Saccharothrix</taxon>
    </lineage>
</organism>
<keyword evidence="1" id="KW-0472">Membrane</keyword>